<dbReference type="EMBL" id="CASHTH010000551">
    <property type="protein sequence ID" value="CAI8004158.1"/>
    <property type="molecule type" value="Genomic_DNA"/>
</dbReference>
<name>A0AA35W5G9_GEOBA</name>
<accession>A0AA35W5G9</accession>
<dbReference type="AlphaFoldDB" id="A0AA35W5G9"/>
<keyword evidence="1" id="KW-0175">Coiled coil</keyword>
<evidence type="ECO:0000313" key="3">
    <source>
        <dbReference type="EMBL" id="CAI8004158.1"/>
    </source>
</evidence>
<feature type="signal peptide" evidence="2">
    <location>
        <begin position="1"/>
        <end position="21"/>
    </location>
</feature>
<proteinExistence type="predicted"/>
<sequence length="125" mass="13618">MSRLLISAALLVGLSFAVSSAAPLQTYAQVAAEGPRCTSPTNPDKTMNCAVMLQMADMLLQTYADGMKEYEARLQAAEEAENQEKTLEEVEAKLLQINNPNSTCVKCKVISQNPFKQICVEWSSG</sequence>
<comment type="caution">
    <text evidence="3">The sequence shown here is derived from an EMBL/GenBank/DDBJ whole genome shotgun (WGS) entry which is preliminary data.</text>
</comment>
<protein>
    <submittedName>
        <fullName evidence="3">Uncharacterized protein</fullName>
    </submittedName>
</protein>
<keyword evidence="2" id="KW-0732">Signal</keyword>
<evidence type="ECO:0000256" key="2">
    <source>
        <dbReference type="SAM" id="SignalP"/>
    </source>
</evidence>
<gene>
    <name evidence="3" type="ORF">GBAR_LOCUS3845</name>
</gene>
<evidence type="ECO:0000313" key="4">
    <source>
        <dbReference type="Proteomes" id="UP001174909"/>
    </source>
</evidence>
<organism evidence="3 4">
    <name type="scientific">Geodia barretti</name>
    <name type="common">Barrett's horny sponge</name>
    <dbReference type="NCBI Taxonomy" id="519541"/>
    <lineage>
        <taxon>Eukaryota</taxon>
        <taxon>Metazoa</taxon>
        <taxon>Porifera</taxon>
        <taxon>Demospongiae</taxon>
        <taxon>Heteroscleromorpha</taxon>
        <taxon>Tetractinellida</taxon>
        <taxon>Astrophorina</taxon>
        <taxon>Geodiidae</taxon>
        <taxon>Geodia</taxon>
    </lineage>
</organism>
<feature type="chain" id="PRO_5041309926" evidence="2">
    <location>
        <begin position="22"/>
        <end position="125"/>
    </location>
</feature>
<feature type="coiled-coil region" evidence="1">
    <location>
        <begin position="60"/>
        <end position="97"/>
    </location>
</feature>
<evidence type="ECO:0000256" key="1">
    <source>
        <dbReference type="SAM" id="Coils"/>
    </source>
</evidence>
<keyword evidence="4" id="KW-1185">Reference proteome</keyword>
<dbReference type="Proteomes" id="UP001174909">
    <property type="component" value="Unassembled WGS sequence"/>
</dbReference>
<reference evidence="3" key="1">
    <citation type="submission" date="2023-03" db="EMBL/GenBank/DDBJ databases">
        <authorList>
            <person name="Steffen K."/>
            <person name="Cardenas P."/>
        </authorList>
    </citation>
    <scope>NUCLEOTIDE SEQUENCE</scope>
</reference>